<name>A0ACB9CXA9_CICIN</name>
<reference evidence="1 2" key="2">
    <citation type="journal article" date="2022" name="Mol. Ecol. Resour.">
        <title>The genomes of chicory, endive, great burdock and yacon provide insights into Asteraceae paleo-polyploidization history and plant inulin production.</title>
        <authorList>
            <person name="Fan W."/>
            <person name="Wang S."/>
            <person name="Wang H."/>
            <person name="Wang A."/>
            <person name="Jiang F."/>
            <person name="Liu H."/>
            <person name="Zhao H."/>
            <person name="Xu D."/>
            <person name="Zhang Y."/>
        </authorList>
    </citation>
    <scope>NUCLEOTIDE SEQUENCE [LARGE SCALE GENOMIC DNA]</scope>
    <source>
        <strain evidence="2">cv. Punajuju</strain>
        <tissue evidence="1">Leaves</tissue>
    </source>
</reference>
<organism evidence="1 2">
    <name type="scientific">Cichorium intybus</name>
    <name type="common">Chicory</name>
    <dbReference type="NCBI Taxonomy" id="13427"/>
    <lineage>
        <taxon>Eukaryota</taxon>
        <taxon>Viridiplantae</taxon>
        <taxon>Streptophyta</taxon>
        <taxon>Embryophyta</taxon>
        <taxon>Tracheophyta</taxon>
        <taxon>Spermatophyta</taxon>
        <taxon>Magnoliopsida</taxon>
        <taxon>eudicotyledons</taxon>
        <taxon>Gunneridae</taxon>
        <taxon>Pentapetalae</taxon>
        <taxon>asterids</taxon>
        <taxon>campanulids</taxon>
        <taxon>Asterales</taxon>
        <taxon>Asteraceae</taxon>
        <taxon>Cichorioideae</taxon>
        <taxon>Cichorieae</taxon>
        <taxon>Cichoriinae</taxon>
        <taxon>Cichorium</taxon>
    </lineage>
</organism>
<accession>A0ACB9CXA9</accession>
<dbReference type="EMBL" id="CM042013">
    <property type="protein sequence ID" value="KAI3738967.1"/>
    <property type="molecule type" value="Genomic_DNA"/>
</dbReference>
<sequence length="98" mass="10944">MTTGPPLTHRHPPSSLFDHHPLNLTIVVPKQRGKHSFITKGQYGGGTGVHNTLMWKSSLMLGSFMLEYSKILADFVHGNWEISLLGKRGFTFDIVLVN</sequence>
<reference evidence="2" key="1">
    <citation type="journal article" date="2022" name="Mol. Ecol. Resour.">
        <title>The genomes of chicory, endive, great burdock and yacon provide insights into Asteraceae palaeo-polyploidization history and plant inulin production.</title>
        <authorList>
            <person name="Fan W."/>
            <person name="Wang S."/>
            <person name="Wang H."/>
            <person name="Wang A."/>
            <person name="Jiang F."/>
            <person name="Liu H."/>
            <person name="Zhao H."/>
            <person name="Xu D."/>
            <person name="Zhang Y."/>
        </authorList>
    </citation>
    <scope>NUCLEOTIDE SEQUENCE [LARGE SCALE GENOMIC DNA]</scope>
    <source>
        <strain evidence="2">cv. Punajuju</strain>
    </source>
</reference>
<protein>
    <submittedName>
        <fullName evidence="1">Uncharacterized protein</fullName>
    </submittedName>
</protein>
<evidence type="ECO:0000313" key="2">
    <source>
        <dbReference type="Proteomes" id="UP001055811"/>
    </source>
</evidence>
<comment type="caution">
    <text evidence="1">The sequence shown here is derived from an EMBL/GenBank/DDBJ whole genome shotgun (WGS) entry which is preliminary data.</text>
</comment>
<evidence type="ECO:0000313" key="1">
    <source>
        <dbReference type="EMBL" id="KAI3738967.1"/>
    </source>
</evidence>
<gene>
    <name evidence="1" type="ORF">L2E82_29275</name>
</gene>
<proteinExistence type="predicted"/>
<dbReference type="Proteomes" id="UP001055811">
    <property type="component" value="Linkage Group LG05"/>
</dbReference>
<keyword evidence="2" id="KW-1185">Reference proteome</keyword>